<keyword evidence="2" id="KW-1185">Reference proteome</keyword>
<dbReference type="RefSeq" id="WP_026609334.1">
    <property type="nucleotide sequence ID" value="NZ_OX458333.1"/>
</dbReference>
<organism evidence="1 2">
    <name type="scientific">Methylocaldum szegediense</name>
    <dbReference type="NCBI Taxonomy" id="73780"/>
    <lineage>
        <taxon>Bacteria</taxon>
        <taxon>Pseudomonadati</taxon>
        <taxon>Pseudomonadota</taxon>
        <taxon>Gammaproteobacteria</taxon>
        <taxon>Methylococcales</taxon>
        <taxon>Methylococcaceae</taxon>
        <taxon>Methylocaldum</taxon>
    </lineage>
</organism>
<proteinExistence type="predicted"/>
<reference evidence="1 2" key="1">
    <citation type="submission" date="2023-03" db="EMBL/GenBank/DDBJ databases">
        <authorList>
            <person name="Pearce D."/>
        </authorList>
    </citation>
    <scope>NUCLEOTIDE SEQUENCE [LARGE SCALE GENOMIC DNA]</scope>
    <source>
        <strain evidence="1">Msz</strain>
    </source>
</reference>
<accession>A0ABN8X747</accession>
<sequence length="76" mass="8774">MNNVIQFRPQRKNQPSSKCRFTNLSEADLRWRCAATQELRRLRDLTGEASPVGERLDQAYRVLLRATVEIADIGGW</sequence>
<gene>
    <name evidence="1" type="ORF">MSZNOR_3798</name>
</gene>
<dbReference type="Proteomes" id="UP001162030">
    <property type="component" value="Chromosome"/>
</dbReference>
<dbReference type="EMBL" id="OX458333">
    <property type="protein sequence ID" value="CAI8918797.1"/>
    <property type="molecule type" value="Genomic_DNA"/>
</dbReference>
<evidence type="ECO:0000313" key="2">
    <source>
        <dbReference type="Proteomes" id="UP001162030"/>
    </source>
</evidence>
<protein>
    <submittedName>
        <fullName evidence="1">Uncharacterized protein</fullName>
    </submittedName>
</protein>
<name>A0ABN8X747_9GAMM</name>
<evidence type="ECO:0000313" key="1">
    <source>
        <dbReference type="EMBL" id="CAI8918797.1"/>
    </source>
</evidence>